<dbReference type="PANTHER" id="PTHR30627:SF24">
    <property type="entry name" value="PENICILLIN-BINDING PROTEIN 4B"/>
    <property type="match status" value="1"/>
</dbReference>
<dbReference type="SUPFAM" id="SSF56519">
    <property type="entry name" value="Penicillin binding protein dimerisation domain"/>
    <property type="match status" value="1"/>
</dbReference>
<dbReference type="EMBL" id="CP035810">
    <property type="protein sequence ID" value="QIN29885.1"/>
    <property type="molecule type" value="Genomic_DNA"/>
</dbReference>
<dbReference type="Gene3D" id="3.90.1310.10">
    <property type="entry name" value="Penicillin-binding protein 2a (Domain 2)"/>
    <property type="match status" value="1"/>
</dbReference>
<evidence type="ECO:0000256" key="5">
    <source>
        <dbReference type="SAM" id="Phobius"/>
    </source>
</evidence>
<evidence type="ECO:0000259" key="7">
    <source>
        <dbReference type="Pfam" id="PF03717"/>
    </source>
</evidence>
<gene>
    <name evidence="8" type="ORF">EW640_11840</name>
</gene>
<keyword evidence="5" id="KW-0812">Transmembrane</keyword>
<evidence type="ECO:0000256" key="3">
    <source>
        <dbReference type="ARBA" id="ARBA00023136"/>
    </source>
</evidence>
<feature type="transmembrane region" description="Helical" evidence="5">
    <location>
        <begin position="21"/>
        <end position="42"/>
    </location>
</feature>
<dbReference type="Gene3D" id="3.40.710.10">
    <property type="entry name" value="DD-peptidase/beta-lactamase superfamily"/>
    <property type="match status" value="1"/>
</dbReference>
<dbReference type="PANTHER" id="PTHR30627">
    <property type="entry name" value="PEPTIDOGLYCAN D,D-TRANSPEPTIDASE"/>
    <property type="match status" value="1"/>
</dbReference>
<accession>A0A6G8KZ79</accession>
<keyword evidence="3 5" id="KW-0472">Membrane</keyword>
<sequence length="649" mass="68493">MRYWTSNLPRRFDGFMSLRKRILIAGALAAAVAIGGTLIFNFPSMLSQRMAVGAVVEDLADGTLDHDVWLTSGLPDDRKAPTAELARALGHQPEITYSQLSAQHVLGSAKLTWTWDLGRPTGSQSTAGPGGQHWSYETSIKLVRSGMNWRAEYSPASVHPELEEGDVLAAERITSDRGRILGQDAAVLAEDGAVVDIGIRPDRIDDRQKLVTKLRGILDLKLGDLEARLDSAAEDAFVKVVTLRWDEYKNLEGSLRPLPGVVFAERTQSLSRSPGFASAVLGRVGQATAEDIEANQQINPADEVGRSGLQRAFDSQLRGTPGIRVVKKSGSDGASSELREVQGSPGTDVETSLDPSIQSAADRAVGGAEKPAAIVVVRPSDGHILAAANADPDGPAYDRALTGQYPPGSVFKIASAYAMLEQGDAQTTSHPCPKTTTVNGKRFKNAEDAAHGDVTLLEDFAQSCNTAFVDAAEEYTSAELTAAAQRLGIDEAAIGIDSYIGDAPETNDAVEHAAASIGQGKILASPLGVATMTASVAAGETVTPVLVPAAAEPPSSRAALAPESTAALREMMRRTVTHGTAYELSDVPGEPVYGKTGTAEYGNDVPPRTHSWFSGYQGDIAFAVLVEDGGFGAEAAVPLAHDFLMELES</sequence>
<dbReference type="InterPro" id="IPR036138">
    <property type="entry name" value="PBP_dimer_sf"/>
</dbReference>
<dbReference type="AlphaFoldDB" id="A0A6G8KZ79"/>
<feature type="region of interest" description="Disordered" evidence="4">
    <location>
        <begin position="321"/>
        <end position="354"/>
    </location>
</feature>
<evidence type="ECO:0000313" key="9">
    <source>
        <dbReference type="Proteomes" id="UP000501518"/>
    </source>
</evidence>
<proteinExistence type="inferred from homology"/>
<dbReference type="GO" id="GO:0071972">
    <property type="term" value="F:peptidoglycan L,D-transpeptidase activity"/>
    <property type="evidence" value="ECO:0007669"/>
    <property type="project" value="TreeGrafter"/>
</dbReference>
<dbReference type="GO" id="GO:0005886">
    <property type="term" value="C:plasma membrane"/>
    <property type="evidence" value="ECO:0007669"/>
    <property type="project" value="TreeGrafter"/>
</dbReference>
<dbReference type="InterPro" id="IPR001460">
    <property type="entry name" value="PCN-bd_Tpept"/>
</dbReference>
<dbReference type="InterPro" id="IPR005311">
    <property type="entry name" value="PBP_dimer"/>
</dbReference>
<evidence type="ECO:0000256" key="4">
    <source>
        <dbReference type="SAM" id="MobiDB-lite"/>
    </source>
</evidence>
<comment type="similarity">
    <text evidence="2">Belongs to the transpeptidase family.</text>
</comment>
<dbReference type="GO" id="GO:0071555">
    <property type="term" value="P:cell wall organization"/>
    <property type="evidence" value="ECO:0007669"/>
    <property type="project" value="TreeGrafter"/>
</dbReference>
<protein>
    <submittedName>
        <fullName evidence="8">Cell division protein FtsI</fullName>
    </submittedName>
</protein>
<dbReference type="GO" id="GO:0008658">
    <property type="term" value="F:penicillin binding"/>
    <property type="evidence" value="ECO:0007669"/>
    <property type="project" value="InterPro"/>
</dbReference>
<keyword evidence="8" id="KW-0131">Cell cycle</keyword>
<dbReference type="GO" id="GO:0051301">
    <property type="term" value="P:cell division"/>
    <property type="evidence" value="ECO:0007669"/>
    <property type="project" value="UniProtKB-KW"/>
</dbReference>
<dbReference type="SUPFAM" id="SSF56601">
    <property type="entry name" value="beta-lactamase/transpeptidase-like"/>
    <property type="match status" value="1"/>
</dbReference>
<evidence type="ECO:0000259" key="6">
    <source>
        <dbReference type="Pfam" id="PF00905"/>
    </source>
</evidence>
<organism evidence="8 9">
    <name type="scientific">Brevibacterium luteolum</name>
    <dbReference type="NCBI Taxonomy" id="199591"/>
    <lineage>
        <taxon>Bacteria</taxon>
        <taxon>Bacillati</taxon>
        <taxon>Actinomycetota</taxon>
        <taxon>Actinomycetes</taxon>
        <taxon>Micrococcales</taxon>
        <taxon>Brevibacteriaceae</taxon>
        <taxon>Brevibacterium</taxon>
    </lineage>
</organism>
<dbReference type="Pfam" id="PF03717">
    <property type="entry name" value="PBP_dimer"/>
    <property type="match status" value="1"/>
</dbReference>
<dbReference type="Pfam" id="PF00905">
    <property type="entry name" value="Transpeptidase"/>
    <property type="match status" value="1"/>
</dbReference>
<keyword evidence="5" id="KW-1133">Transmembrane helix</keyword>
<feature type="domain" description="Penicillin-binding protein dimerisation" evidence="7">
    <location>
        <begin position="173"/>
        <end position="329"/>
    </location>
</feature>
<reference evidence="8 9" key="1">
    <citation type="submission" date="2019-02" db="EMBL/GenBank/DDBJ databases">
        <title>Complete Genome Sequence and Methylome Analysis of Brevibacterium luteolum NEB1784.</title>
        <authorList>
            <person name="Fomenkov A."/>
            <person name="Roberts R.J."/>
        </authorList>
    </citation>
    <scope>NUCLEOTIDE SEQUENCE [LARGE SCALE GENOMIC DNA]</scope>
    <source>
        <strain evidence="8 9">NEB1784</strain>
    </source>
</reference>
<evidence type="ECO:0000256" key="1">
    <source>
        <dbReference type="ARBA" id="ARBA00004370"/>
    </source>
</evidence>
<comment type="subcellular location">
    <subcellularLocation>
        <location evidence="1">Membrane</location>
    </subcellularLocation>
</comment>
<dbReference type="InterPro" id="IPR012338">
    <property type="entry name" value="Beta-lactam/transpept-like"/>
</dbReference>
<keyword evidence="8" id="KW-0132">Cell division</keyword>
<dbReference type="KEGG" id="blut:EW640_11840"/>
<name>A0A6G8KZ79_9MICO</name>
<dbReference type="RefSeq" id="WP_406892384.1">
    <property type="nucleotide sequence ID" value="NZ_JBIQEQ010000002.1"/>
</dbReference>
<feature type="domain" description="Penicillin-binding protein transpeptidase" evidence="6">
    <location>
        <begin position="373"/>
        <end position="643"/>
    </location>
</feature>
<evidence type="ECO:0000256" key="2">
    <source>
        <dbReference type="ARBA" id="ARBA00007171"/>
    </source>
</evidence>
<dbReference type="Proteomes" id="UP000501518">
    <property type="component" value="Chromosome"/>
</dbReference>
<evidence type="ECO:0000313" key="8">
    <source>
        <dbReference type="EMBL" id="QIN29885.1"/>
    </source>
</evidence>
<dbReference type="InterPro" id="IPR050515">
    <property type="entry name" value="Beta-lactam/transpept"/>
</dbReference>